<dbReference type="InterPro" id="IPR000073">
    <property type="entry name" value="AB_hydrolase_1"/>
</dbReference>
<evidence type="ECO:0000313" key="5">
    <source>
        <dbReference type="Proteomes" id="UP000245699"/>
    </source>
</evidence>
<protein>
    <recommendedName>
        <fullName evidence="3">AB hydrolase-1 domain-containing protein</fullName>
    </recommendedName>
</protein>
<dbReference type="Proteomes" id="UP000245699">
    <property type="component" value="Unassembled WGS sequence"/>
</dbReference>
<evidence type="ECO:0000259" key="3">
    <source>
        <dbReference type="Pfam" id="PF00561"/>
    </source>
</evidence>
<dbReference type="Gene3D" id="3.40.50.1820">
    <property type="entry name" value="alpha/beta hydrolase"/>
    <property type="match status" value="1"/>
</dbReference>
<dbReference type="GO" id="GO:0006654">
    <property type="term" value="P:phosphatidic acid biosynthetic process"/>
    <property type="evidence" value="ECO:0007669"/>
    <property type="project" value="TreeGrafter"/>
</dbReference>
<dbReference type="PANTHER" id="PTHR42886">
    <property type="entry name" value="RE40534P-RELATED"/>
    <property type="match status" value="1"/>
</dbReference>
<dbReference type="SUPFAM" id="SSF53474">
    <property type="entry name" value="alpha/beta-Hydrolases"/>
    <property type="match status" value="1"/>
</dbReference>
<feature type="domain" description="AB hydrolase-1" evidence="3">
    <location>
        <begin position="106"/>
        <end position="416"/>
    </location>
</feature>
<accession>A0A2T9YU91</accession>
<name>A0A2T9YU91_9FUNG</name>
<reference evidence="4 5" key="1">
    <citation type="journal article" date="2018" name="MBio">
        <title>Comparative Genomics Reveals the Core Gene Toolbox for the Fungus-Insect Symbiosis.</title>
        <authorList>
            <person name="Wang Y."/>
            <person name="Stata M."/>
            <person name="Wang W."/>
            <person name="Stajich J.E."/>
            <person name="White M.M."/>
            <person name="Moncalvo J.M."/>
        </authorList>
    </citation>
    <scope>NUCLEOTIDE SEQUENCE [LARGE SCALE GENOMIC DNA]</scope>
    <source>
        <strain evidence="4 5">AUS-77-4</strain>
    </source>
</reference>
<evidence type="ECO:0000313" key="4">
    <source>
        <dbReference type="EMBL" id="PVU95917.1"/>
    </source>
</evidence>
<dbReference type="GO" id="GO:0052689">
    <property type="term" value="F:carboxylic ester hydrolase activity"/>
    <property type="evidence" value="ECO:0007669"/>
    <property type="project" value="TreeGrafter"/>
</dbReference>
<dbReference type="AlphaFoldDB" id="A0A2T9YU91"/>
<gene>
    <name evidence="4" type="ORF">BB559_002559</name>
</gene>
<dbReference type="PANTHER" id="PTHR42886:SF29">
    <property type="entry name" value="PUMMELIG, ISOFORM A"/>
    <property type="match status" value="1"/>
</dbReference>
<dbReference type="Pfam" id="PF00561">
    <property type="entry name" value="Abhydrolase_1"/>
    <property type="match status" value="1"/>
</dbReference>
<dbReference type="OrthoDB" id="7457040at2759"/>
<sequence length="431" mass="49233">MQVQTSRFPDSAPKNTSSGIFFNIFQYIHSWYLPTSRSLAETSEKNILSMGDVDLCYVDCETLDYNEHPSKNDLLTAKMMNVPVDDENFIRTLFIENKNGSTNKNLVITHGFGNGLGFYFKNYKELGNSLDSNIYSIDWLGMGLSSRPDFKINKKHSHQEKVAFAEEFFIESLEKWREELKIEKMILLGHSFGGYMSSLYALKYPERIEKLVLESPVGVPETPESLRDLVDLGKFPEKRPKEKDSLLKPSQASSVGEDKPTGIHPHEARIERFRNASFQYKLLARIAYKLWESHLSPQSVLRFFGRLGPRLTNKYVSKFTSFSEGERNALSEYMFHVSAQKGSSEYAIGVILKPLAFARFPLKNRIIHLLVPTIFLYGDRDSMDFVAGKELSDSLKVPSKYYTIPDAGHNMHLDNPEGFNKVLTEIVNNES</sequence>
<dbReference type="InterPro" id="IPR029058">
    <property type="entry name" value="AB_hydrolase_fold"/>
</dbReference>
<feature type="region of interest" description="Disordered" evidence="2">
    <location>
        <begin position="240"/>
        <end position="263"/>
    </location>
</feature>
<evidence type="ECO:0000256" key="2">
    <source>
        <dbReference type="SAM" id="MobiDB-lite"/>
    </source>
</evidence>
<evidence type="ECO:0000256" key="1">
    <source>
        <dbReference type="ARBA" id="ARBA00038097"/>
    </source>
</evidence>
<comment type="caution">
    <text evidence="4">The sequence shown here is derived from an EMBL/GenBank/DDBJ whole genome shotgun (WGS) entry which is preliminary data.</text>
</comment>
<proteinExistence type="inferred from homology"/>
<dbReference type="GO" id="GO:0042171">
    <property type="term" value="F:lysophosphatidic acid acyltransferase activity"/>
    <property type="evidence" value="ECO:0007669"/>
    <property type="project" value="TreeGrafter"/>
</dbReference>
<dbReference type="GO" id="GO:0055088">
    <property type="term" value="P:lipid homeostasis"/>
    <property type="evidence" value="ECO:0007669"/>
    <property type="project" value="TreeGrafter"/>
</dbReference>
<dbReference type="STRING" id="61424.A0A2T9YU91"/>
<dbReference type="EMBL" id="MBFT01000164">
    <property type="protein sequence ID" value="PVU95917.1"/>
    <property type="molecule type" value="Genomic_DNA"/>
</dbReference>
<comment type="similarity">
    <text evidence="1">Belongs to the peptidase S33 family. ABHD4/ABHD5 subfamily.</text>
</comment>
<keyword evidence="5" id="KW-1185">Reference proteome</keyword>
<organism evidence="4 5">
    <name type="scientific">Furculomyces boomerangus</name>
    <dbReference type="NCBI Taxonomy" id="61424"/>
    <lineage>
        <taxon>Eukaryota</taxon>
        <taxon>Fungi</taxon>
        <taxon>Fungi incertae sedis</taxon>
        <taxon>Zoopagomycota</taxon>
        <taxon>Kickxellomycotina</taxon>
        <taxon>Harpellomycetes</taxon>
        <taxon>Harpellales</taxon>
        <taxon>Harpellaceae</taxon>
        <taxon>Furculomyces</taxon>
    </lineage>
</organism>